<evidence type="ECO:0000313" key="4">
    <source>
        <dbReference type="Proteomes" id="UP000283530"/>
    </source>
</evidence>
<accession>A0A3S3Q9P2</accession>
<evidence type="ECO:0000256" key="1">
    <source>
        <dbReference type="SAM" id="MobiDB-lite"/>
    </source>
</evidence>
<dbReference type="Proteomes" id="UP000283530">
    <property type="component" value="Unassembled WGS sequence"/>
</dbReference>
<protein>
    <recommendedName>
        <fullName evidence="2">Borealin C-terminal domain-containing protein</fullName>
    </recommendedName>
</protein>
<dbReference type="PANTHER" id="PTHR37248">
    <property type="entry name" value="TRANSLATION INITIATION FACTOR"/>
    <property type="match status" value="1"/>
</dbReference>
<name>A0A3S3Q9P2_9MAGN</name>
<dbReference type="InterPro" id="IPR046466">
    <property type="entry name" value="Borealin_C"/>
</dbReference>
<dbReference type="OrthoDB" id="1920481at2759"/>
<dbReference type="AlphaFoldDB" id="A0A3S3Q9P2"/>
<dbReference type="PANTHER" id="PTHR37248:SF1">
    <property type="entry name" value="TRANSLATION INITIATION FACTOR"/>
    <property type="match status" value="1"/>
</dbReference>
<feature type="region of interest" description="Disordered" evidence="1">
    <location>
        <begin position="1"/>
        <end position="33"/>
    </location>
</feature>
<feature type="compositionally biased region" description="Basic residues" evidence="1">
    <location>
        <begin position="1"/>
        <end position="11"/>
    </location>
</feature>
<proteinExistence type="predicted"/>
<keyword evidence="4" id="KW-1185">Reference proteome</keyword>
<dbReference type="EMBL" id="QPKB01000004">
    <property type="protein sequence ID" value="RWR81961.1"/>
    <property type="molecule type" value="Genomic_DNA"/>
</dbReference>
<evidence type="ECO:0000313" key="3">
    <source>
        <dbReference type="EMBL" id="RWR81961.1"/>
    </source>
</evidence>
<evidence type="ECO:0000259" key="2">
    <source>
        <dbReference type="Pfam" id="PF10512"/>
    </source>
</evidence>
<dbReference type="Pfam" id="PF10512">
    <property type="entry name" value="Borealin"/>
    <property type="match status" value="1"/>
</dbReference>
<gene>
    <name evidence="3" type="ORF">CKAN_01066700</name>
</gene>
<organism evidence="3 4">
    <name type="scientific">Cinnamomum micranthum f. kanehirae</name>
    <dbReference type="NCBI Taxonomy" id="337451"/>
    <lineage>
        <taxon>Eukaryota</taxon>
        <taxon>Viridiplantae</taxon>
        <taxon>Streptophyta</taxon>
        <taxon>Embryophyta</taxon>
        <taxon>Tracheophyta</taxon>
        <taxon>Spermatophyta</taxon>
        <taxon>Magnoliopsida</taxon>
        <taxon>Magnoliidae</taxon>
        <taxon>Laurales</taxon>
        <taxon>Lauraceae</taxon>
        <taxon>Cinnamomum</taxon>
    </lineage>
</organism>
<feature type="compositionally biased region" description="Basic and acidic residues" evidence="1">
    <location>
        <begin position="21"/>
        <end position="30"/>
    </location>
</feature>
<feature type="domain" description="Borealin C-terminal" evidence="2">
    <location>
        <begin position="193"/>
        <end position="221"/>
    </location>
</feature>
<reference evidence="3 4" key="1">
    <citation type="journal article" date="2019" name="Nat. Plants">
        <title>Stout camphor tree genome fills gaps in understanding of flowering plant genome evolution.</title>
        <authorList>
            <person name="Chaw S.M."/>
            <person name="Liu Y.C."/>
            <person name="Wu Y.W."/>
            <person name="Wang H.Y."/>
            <person name="Lin C.I."/>
            <person name="Wu C.S."/>
            <person name="Ke H.M."/>
            <person name="Chang L.Y."/>
            <person name="Hsu C.Y."/>
            <person name="Yang H.T."/>
            <person name="Sudianto E."/>
            <person name="Hsu M.H."/>
            <person name="Wu K.P."/>
            <person name="Wang L.N."/>
            <person name="Leebens-Mack J.H."/>
            <person name="Tsai I.J."/>
        </authorList>
    </citation>
    <scope>NUCLEOTIDE SEQUENCE [LARGE SCALE GENOMIC DNA]</scope>
    <source>
        <strain evidence="4">cv. Chaw 1501</strain>
        <tissue evidence="3">Young leaves</tissue>
    </source>
</reference>
<sequence>MAKRRTKRTVKKPQSAVAKSNDSEEQKVEKQLPTLSAHEVERRVTAIEAIRDAENEHLLTRLRLLRSYLSKDQLNSPAVQFFKENLPNLSVIFNEDGEYELEWNAKCSDVPVDDDAERNMHATIPHRSSIAYPSDHVATMPNISSFEFSSKAVETSFLEATSLHLPDIDLSETLKLGFQDALQTPGATSQRLSVGMTPKTVRLPKHGEMLLSVHGSPLGVYREDNMEAIHESEED</sequence>
<comment type="caution">
    <text evidence="3">The sequence shown here is derived from an EMBL/GenBank/DDBJ whole genome shotgun (WGS) entry which is preliminary data.</text>
</comment>